<accession>A0AAV1EC09</accession>
<keyword evidence="2" id="KW-1133">Transmembrane helix</keyword>
<evidence type="ECO:0000313" key="4">
    <source>
        <dbReference type="EMBL" id="CAI9117191.1"/>
    </source>
</evidence>
<dbReference type="AlphaFoldDB" id="A0AAV1EC09"/>
<feature type="compositionally biased region" description="Pro residues" evidence="1">
    <location>
        <begin position="41"/>
        <end position="50"/>
    </location>
</feature>
<keyword evidence="2" id="KW-0812">Transmembrane</keyword>
<dbReference type="CDD" id="cd02227">
    <property type="entry name" value="cupin_TM1112-like"/>
    <property type="match status" value="1"/>
</dbReference>
<dbReference type="InterPro" id="IPR011051">
    <property type="entry name" value="RmlC_Cupin_sf"/>
</dbReference>
<reference evidence="4" key="1">
    <citation type="submission" date="2023-03" db="EMBL/GenBank/DDBJ databases">
        <authorList>
            <person name="Julca I."/>
        </authorList>
    </citation>
    <scope>NUCLEOTIDE SEQUENCE</scope>
</reference>
<name>A0AAV1EC09_OLDCO</name>
<dbReference type="Proteomes" id="UP001161247">
    <property type="component" value="Chromosome 8"/>
</dbReference>
<feature type="domain" description="(S)-ureidoglycine aminohydrolase cupin" evidence="3">
    <location>
        <begin position="92"/>
        <end position="170"/>
    </location>
</feature>
<dbReference type="InterPro" id="IPR008579">
    <property type="entry name" value="UGlyAH_Cupin_dom"/>
</dbReference>
<dbReference type="PANTHER" id="PTHR33271:SF1">
    <property type="entry name" value="RMLC-LIKE JELLY ROLL PROTEIN-RELATED"/>
    <property type="match status" value="1"/>
</dbReference>
<sequence>MMASESSKYHHYYYYSPHILILAVVVCGVILNYMSSSAVTQPPPASPSPPGSILLPESTNTMAATEGKEDGDVKEVLGVKIYKNPSQSKLHDLGISTWPTWEGSPGQIPWTFTTKETMYILEGRVKVCCQEVVAEEGQDDCFEIVGGDLVEFPKGMKITWKVIDAVKKHYHLGD</sequence>
<dbReference type="SUPFAM" id="SSF51182">
    <property type="entry name" value="RmlC-like cupins"/>
    <property type="match status" value="1"/>
</dbReference>
<feature type="region of interest" description="Disordered" evidence="1">
    <location>
        <begin position="38"/>
        <end position="57"/>
    </location>
</feature>
<keyword evidence="2" id="KW-0472">Membrane</keyword>
<dbReference type="PANTHER" id="PTHR33271">
    <property type="entry name" value="OS04G0445200 PROTEIN"/>
    <property type="match status" value="1"/>
</dbReference>
<dbReference type="Gene3D" id="2.60.120.10">
    <property type="entry name" value="Jelly Rolls"/>
    <property type="match status" value="1"/>
</dbReference>
<dbReference type="Pfam" id="PF05899">
    <property type="entry name" value="Cupin_3"/>
    <property type="match status" value="1"/>
</dbReference>
<dbReference type="InterPro" id="IPR014710">
    <property type="entry name" value="RmlC-like_jellyroll"/>
</dbReference>
<evidence type="ECO:0000256" key="1">
    <source>
        <dbReference type="SAM" id="MobiDB-lite"/>
    </source>
</evidence>
<feature type="transmembrane region" description="Helical" evidence="2">
    <location>
        <begin position="12"/>
        <end position="34"/>
    </location>
</feature>
<dbReference type="EMBL" id="OX459125">
    <property type="protein sequence ID" value="CAI9117191.1"/>
    <property type="molecule type" value="Genomic_DNA"/>
</dbReference>
<proteinExistence type="predicted"/>
<keyword evidence="5" id="KW-1185">Reference proteome</keyword>
<evidence type="ECO:0000313" key="5">
    <source>
        <dbReference type="Proteomes" id="UP001161247"/>
    </source>
</evidence>
<evidence type="ECO:0000259" key="3">
    <source>
        <dbReference type="Pfam" id="PF05899"/>
    </source>
</evidence>
<gene>
    <name evidence="4" type="ORF">OLC1_LOCUS23286</name>
</gene>
<evidence type="ECO:0000256" key="2">
    <source>
        <dbReference type="SAM" id="Phobius"/>
    </source>
</evidence>
<organism evidence="4 5">
    <name type="scientific">Oldenlandia corymbosa var. corymbosa</name>
    <dbReference type="NCBI Taxonomy" id="529605"/>
    <lineage>
        <taxon>Eukaryota</taxon>
        <taxon>Viridiplantae</taxon>
        <taxon>Streptophyta</taxon>
        <taxon>Embryophyta</taxon>
        <taxon>Tracheophyta</taxon>
        <taxon>Spermatophyta</taxon>
        <taxon>Magnoliopsida</taxon>
        <taxon>eudicotyledons</taxon>
        <taxon>Gunneridae</taxon>
        <taxon>Pentapetalae</taxon>
        <taxon>asterids</taxon>
        <taxon>lamiids</taxon>
        <taxon>Gentianales</taxon>
        <taxon>Rubiaceae</taxon>
        <taxon>Rubioideae</taxon>
        <taxon>Spermacoceae</taxon>
        <taxon>Hedyotis-Oldenlandia complex</taxon>
        <taxon>Oldenlandia</taxon>
    </lineage>
</organism>
<protein>
    <submittedName>
        <fullName evidence="4">OLC1v1018537C1</fullName>
    </submittedName>
</protein>